<dbReference type="Proteomes" id="UP000305471">
    <property type="component" value="Unassembled WGS sequence"/>
</dbReference>
<dbReference type="EMBL" id="SWCO01000003">
    <property type="protein sequence ID" value="TKB03928.1"/>
    <property type="molecule type" value="Genomic_DNA"/>
</dbReference>
<protein>
    <submittedName>
        <fullName evidence="1">Uncharacterized protein</fullName>
    </submittedName>
</protein>
<name>A0A4U0ZL75_9ALTE</name>
<gene>
    <name evidence="1" type="ORF">E5672_07515</name>
</gene>
<sequence length="97" mass="11148">MYNLKIKSKSNSDVNTIEINSSVLPRVGEQFFIDDELADNHCGGMKNFLVIKVYHSLDYRHRHVTTTVTVIPVSSIEENVPEQRVELLQKFGWLNEA</sequence>
<evidence type="ECO:0000313" key="2">
    <source>
        <dbReference type="Proteomes" id="UP000305471"/>
    </source>
</evidence>
<proteinExistence type="predicted"/>
<dbReference type="RefSeq" id="WP_136781635.1">
    <property type="nucleotide sequence ID" value="NZ_SWCO01000003.1"/>
</dbReference>
<organism evidence="1 2">
    <name type="scientific">Alteromonas portus</name>
    <dbReference type="NCBI Taxonomy" id="2565549"/>
    <lineage>
        <taxon>Bacteria</taxon>
        <taxon>Pseudomonadati</taxon>
        <taxon>Pseudomonadota</taxon>
        <taxon>Gammaproteobacteria</taxon>
        <taxon>Alteromonadales</taxon>
        <taxon>Alteromonadaceae</taxon>
        <taxon>Alteromonas/Salinimonas group</taxon>
        <taxon>Alteromonas</taxon>
    </lineage>
</organism>
<keyword evidence="2" id="KW-1185">Reference proteome</keyword>
<comment type="caution">
    <text evidence="1">The sequence shown here is derived from an EMBL/GenBank/DDBJ whole genome shotgun (WGS) entry which is preliminary data.</text>
</comment>
<reference evidence="1 2" key="1">
    <citation type="submission" date="2019-04" db="EMBL/GenBank/DDBJ databases">
        <title>Alteromonas portus sp. nov., an alginate lyase-excreting marine bacterium.</title>
        <authorList>
            <person name="Huang H."/>
            <person name="Mo K."/>
            <person name="Bao S."/>
        </authorList>
    </citation>
    <scope>NUCLEOTIDE SEQUENCE [LARGE SCALE GENOMIC DNA]</scope>
    <source>
        <strain evidence="1 2">HB161718</strain>
    </source>
</reference>
<dbReference type="AlphaFoldDB" id="A0A4U0ZL75"/>
<accession>A0A4U0ZL75</accession>
<evidence type="ECO:0000313" key="1">
    <source>
        <dbReference type="EMBL" id="TKB03928.1"/>
    </source>
</evidence>
<dbReference type="OrthoDB" id="9910501at2"/>